<keyword evidence="1" id="KW-1133">Transmembrane helix</keyword>
<keyword evidence="1" id="KW-0472">Membrane</keyword>
<evidence type="ECO:0000313" key="2">
    <source>
        <dbReference type="EMBL" id="MBX48037.1"/>
    </source>
</evidence>
<reference evidence="2" key="1">
    <citation type="submission" date="2018-02" db="EMBL/GenBank/DDBJ databases">
        <title>Rhizophora mucronata_Transcriptome.</title>
        <authorList>
            <person name="Meera S.P."/>
            <person name="Sreeshan A."/>
            <person name="Augustine A."/>
        </authorList>
    </citation>
    <scope>NUCLEOTIDE SEQUENCE</scope>
    <source>
        <tissue evidence="2">Leaf</tissue>
    </source>
</reference>
<sequence>MIISLAVESFQLFNIVLWFCILFTIVCDPSI</sequence>
<accession>A0A2P2NZW4</accession>
<dbReference type="AlphaFoldDB" id="A0A2P2NZW4"/>
<evidence type="ECO:0000256" key="1">
    <source>
        <dbReference type="SAM" id="Phobius"/>
    </source>
</evidence>
<feature type="transmembrane region" description="Helical" evidence="1">
    <location>
        <begin position="12"/>
        <end position="30"/>
    </location>
</feature>
<name>A0A2P2NZW4_RHIMU</name>
<organism evidence="2">
    <name type="scientific">Rhizophora mucronata</name>
    <name type="common">Asiatic mangrove</name>
    <dbReference type="NCBI Taxonomy" id="61149"/>
    <lineage>
        <taxon>Eukaryota</taxon>
        <taxon>Viridiplantae</taxon>
        <taxon>Streptophyta</taxon>
        <taxon>Embryophyta</taxon>
        <taxon>Tracheophyta</taxon>
        <taxon>Spermatophyta</taxon>
        <taxon>Magnoliopsida</taxon>
        <taxon>eudicotyledons</taxon>
        <taxon>Gunneridae</taxon>
        <taxon>Pentapetalae</taxon>
        <taxon>rosids</taxon>
        <taxon>fabids</taxon>
        <taxon>Malpighiales</taxon>
        <taxon>Rhizophoraceae</taxon>
        <taxon>Rhizophora</taxon>
    </lineage>
</organism>
<keyword evidence="1" id="KW-0812">Transmembrane</keyword>
<dbReference type="EMBL" id="GGEC01067553">
    <property type="protein sequence ID" value="MBX48037.1"/>
    <property type="molecule type" value="Transcribed_RNA"/>
</dbReference>
<proteinExistence type="predicted"/>
<protein>
    <submittedName>
        <fullName evidence="2">Uncharacterized protein</fullName>
    </submittedName>
</protein>